<dbReference type="Gene3D" id="3.90.550.10">
    <property type="entry name" value="Spore Coat Polysaccharide Biosynthesis Protein SpsA, Chain A"/>
    <property type="match status" value="1"/>
</dbReference>
<sequence>MSFIVVIPARYASTRLKGKPLIEFAGKPMIEHVYRAACASGAQKVVIATDDVGIEAAVQAFGGNVCMTRADHESGTDRLQEVAQYYGWADDQIIVNVQGDEPLIPPAVIDQVANNLAQNTTASASTLAWPVQSEAQMFDPNAVKVVADQQGLALYFSRAPIPWHRDSFQQQADITAAGAMRHIGIYGYKVGLLHQFVQWPMATLEGIEKLEQLRILANGQRIHVELACQEVPAGVDTDEDVKRIKALLEPK</sequence>
<dbReference type="GO" id="GO:0016020">
    <property type="term" value="C:membrane"/>
    <property type="evidence" value="ECO:0007669"/>
    <property type="project" value="UniProtKB-SubCell"/>
</dbReference>
<keyword evidence="5" id="KW-0963">Cytoplasm</keyword>
<dbReference type="InterPro" id="IPR003329">
    <property type="entry name" value="Cytidylyl_trans"/>
</dbReference>
<evidence type="ECO:0000256" key="1">
    <source>
        <dbReference type="ARBA" id="ARBA00004370"/>
    </source>
</evidence>
<comment type="function">
    <text evidence="5">Activates KDO (a required 8-carbon sugar) for incorporation into bacterial lipopolysaccharide in Gram-negative bacteria.</text>
</comment>
<dbReference type="GO" id="GO:0005829">
    <property type="term" value="C:cytosol"/>
    <property type="evidence" value="ECO:0007669"/>
    <property type="project" value="TreeGrafter"/>
</dbReference>
<dbReference type="HAMAP" id="MF_00057">
    <property type="entry name" value="KdsB"/>
    <property type="match status" value="1"/>
</dbReference>
<organism evidence="6 7">
    <name type="scientific">Marinagarivorans cellulosilyticus</name>
    <dbReference type="NCBI Taxonomy" id="2721545"/>
    <lineage>
        <taxon>Bacteria</taxon>
        <taxon>Pseudomonadati</taxon>
        <taxon>Pseudomonadota</taxon>
        <taxon>Gammaproteobacteria</taxon>
        <taxon>Cellvibrionales</taxon>
        <taxon>Cellvibrionaceae</taxon>
        <taxon>Marinagarivorans</taxon>
    </lineage>
</organism>
<dbReference type="RefSeq" id="WP_236984814.1">
    <property type="nucleotide sequence ID" value="NZ_AP023086.1"/>
</dbReference>
<protein>
    <recommendedName>
        <fullName evidence="5">3-deoxy-manno-octulosonate cytidylyltransferase</fullName>
        <ecNumber evidence="5">2.7.7.38</ecNumber>
    </recommendedName>
    <alternativeName>
        <fullName evidence="5">CMP-2-keto-3-deoxyoctulosonic acid synthase</fullName>
        <shortName evidence="5">CKS</shortName>
        <shortName evidence="5">CMP-KDO synthase</shortName>
    </alternativeName>
</protein>
<dbReference type="GO" id="GO:0033468">
    <property type="term" value="P:CMP-keto-3-deoxy-D-manno-octulosonic acid biosynthetic process"/>
    <property type="evidence" value="ECO:0007669"/>
    <property type="project" value="UniProtKB-UniRule"/>
</dbReference>
<dbReference type="Pfam" id="PF02348">
    <property type="entry name" value="CTP_transf_3"/>
    <property type="match status" value="1"/>
</dbReference>
<dbReference type="InterPro" id="IPR004528">
    <property type="entry name" value="KdsB"/>
</dbReference>
<dbReference type="GO" id="GO:0008690">
    <property type="term" value="F:3-deoxy-manno-octulosonate cytidylyltransferase activity"/>
    <property type="evidence" value="ECO:0007669"/>
    <property type="project" value="UniProtKB-UniRule"/>
</dbReference>
<dbReference type="InterPro" id="IPR029044">
    <property type="entry name" value="Nucleotide-diphossugar_trans"/>
</dbReference>
<evidence type="ECO:0000256" key="2">
    <source>
        <dbReference type="ARBA" id="ARBA00022679"/>
    </source>
</evidence>
<evidence type="ECO:0000313" key="7">
    <source>
        <dbReference type="Proteomes" id="UP001320119"/>
    </source>
</evidence>
<reference evidence="6 7" key="1">
    <citation type="journal article" date="2022" name="IScience">
        <title>An ultrasensitive nanofiber-based assay for enzymatic hydrolysis and deep-sea microbial degradation of cellulose.</title>
        <authorList>
            <person name="Tsudome M."/>
            <person name="Tachioka M."/>
            <person name="Miyazaki M."/>
            <person name="Uchimura K."/>
            <person name="Tsuda M."/>
            <person name="Takaki Y."/>
            <person name="Deguchi S."/>
        </authorList>
    </citation>
    <scope>NUCLEOTIDE SEQUENCE [LARGE SCALE GENOMIC DNA]</scope>
    <source>
        <strain evidence="6 7">GE09</strain>
    </source>
</reference>
<dbReference type="PANTHER" id="PTHR42866">
    <property type="entry name" value="3-DEOXY-MANNO-OCTULOSONATE CYTIDYLYLTRANSFERASE"/>
    <property type="match status" value="1"/>
</dbReference>
<dbReference type="FunFam" id="3.90.550.10:FF:000011">
    <property type="entry name" value="3-deoxy-manno-octulosonate cytidylyltransferase"/>
    <property type="match status" value="1"/>
</dbReference>
<dbReference type="EMBL" id="AP023086">
    <property type="protein sequence ID" value="BCD99547.1"/>
    <property type="molecule type" value="Genomic_DNA"/>
</dbReference>
<comment type="subcellular location">
    <subcellularLocation>
        <location evidence="5">Cytoplasm</location>
    </subcellularLocation>
    <subcellularLocation>
        <location evidence="1">Membrane</location>
    </subcellularLocation>
</comment>
<dbReference type="AlphaFoldDB" id="A0AAN1WL12"/>
<dbReference type="Proteomes" id="UP001320119">
    <property type="component" value="Chromosome"/>
</dbReference>
<accession>A0AAN1WL12</accession>
<dbReference type="NCBIfam" id="NF009905">
    <property type="entry name" value="PRK13368.1"/>
    <property type="match status" value="1"/>
</dbReference>
<keyword evidence="2 5" id="KW-0808">Transferase</keyword>
<evidence type="ECO:0000256" key="4">
    <source>
        <dbReference type="ARBA" id="ARBA00022985"/>
    </source>
</evidence>
<comment type="similarity">
    <text evidence="5">Belongs to the KdsB family.</text>
</comment>
<dbReference type="GO" id="GO:0009103">
    <property type="term" value="P:lipopolysaccharide biosynthetic process"/>
    <property type="evidence" value="ECO:0007669"/>
    <property type="project" value="UniProtKB-UniRule"/>
</dbReference>
<gene>
    <name evidence="5" type="primary">kdsB</name>
    <name evidence="6" type="ORF">MARGE09_P3749</name>
</gene>
<keyword evidence="7" id="KW-1185">Reference proteome</keyword>
<dbReference type="CDD" id="cd02517">
    <property type="entry name" value="CMP-KDO-Synthetase"/>
    <property type="match status" value="1"/>
</dbReference>
<dbReference type="NCBIfam" id="NF003952">
    <property type="entry name" value="PRK05450.1-5"/>
    <property type="match status" value="1"/>
</dbReference>
<evidence type="ECO:0000313" key="6">
    <source>
        <dbReference type="EMBL" id="BCD99547.1"/>
    </source>
</evidence>
<evidence type="ECO:0000256" key="5">
    <source>
        <dbReference type="HAMAP-Rule" id="MF_00057"/>
    </source>
</evidence>
<proteinExistence type="inferred from homology"/>
<evidence type="ECO:0000256" key="3">
    <source>
        <dbReference type="ARBA" id="ARBA00022695"/>
    </source>
</evidence>
<dbReference type="SUPFAM" id="SSF53448">
    <property type="entry name" value="Nucleotide-diphospho-sugar transferases"/>
    <property type="match status" value="1"/>
</dbReference>
<name>A0AAN1WL12_9GAMM</name>
<dbReference type="KEGG" id="marq:MARGE09_P3749"/>
<keyword evidence="3 5" id="KW-0548">Nucleotidyltransferase</keyword>
<dbReference type="NCBIfam" id="NF003950">
    <property type="entry name" value="PRK05450.1-3"/>
    <property type="match status" value="1"/>
</dbReference>
<dbReference type="EC" id="2.7.7.38" evidence="5"/>
<dbReference type="PANTHER" id="PTHR42866:SF2">
    <property type="entry name" value="3-DEOXY-MANNO-OCTULOSONATE CYTIDYLYLTRANSFERASE, MITOCHONDRIAL"/>
    <property type="match status" value="1"/>
</dbReference>
<keyword evidence="4 5" id="KW-0448">Lipopolysaccharide biosynthesis</keyword>
<dbReference type="NCBIfam" id="TIGR00466">
    <property type="entry name" value="kdsB"/>
    <property type="match status" value="1"/>
</dbReference>
<comment type="pathway">
    <text evidence="5">Nucleotide-sugar biosynthesis; CMP-3-deoxy-D-manno-octulosonate biosynthesis; CMP-3-deoxy-D-manno-octulosonate from 3-deoxy-D-manno-octulosonate and CTP: step 1/1.</text>
</comment>
<comment type="catalytic activity">
    <reaction evidence="5">
        <text>3-deoxy-alpha-D-manno-oct-2-ulosonate + CTP = CMP-3-deoxy-beta-D-manno-octulosonate + diphosphate</text>
        <dbReference type="Rhea" id="RHEA:23448"/>
        <dbReference type="ChEBI" id="CHEBI:33019"/>
        <dbReference type="ChEBI" id="CHEBI:37563"/>
        <dbReference type="ChEBI" id="CHEBI:85986"/>
        <dbReference type="ChEBI" id="CHEBI:85987"/>
        <dbReference type="EC" id="2.7.7.38"/>
    </reaction>
</comment>